<dbReference type="SUPFAM" id="SSF47473">
    <property type="entry name" value="EF-hand"/>
    <property type="match status" value="1"/>
</dbReference>
<accession>A0A4V1IVS2</accession>
<gene>
    <name evidence="2" type="ORF">THASP1DRAFT_33121</name>
</gene>
<evidence type="ECO:0000313" key="2">
    <source>
        <dbReference type="EMBL" id="RKP05049.1"/>
    </source>
</evidence>
<name>A0A4V1IVS2_9FUNG</name>
<sequence>MPFGADTTEAHIDEVFKKLDKEDTSYISAERMTDVLRTLKLADAEHHLVLASIQHYRQKDGRVPLVVFYDAVMEQYSRTH</sequence>
<dbReference type="PROSITE" id="PS50222">
    <property type="entry name" value="EF_HAND_2"/>
    <property type="match status" value="1"/>
</dbReference>
<evidence type="ECO:0000259" key="1">
    <source>
        <dbReference type="PROSITE" id="PS50222"/>
    </source>
</evidence>
<dbReference type="GO" id="GO:0005509">
    <property type="term" value="F:calcium ion binding"/>
    <property type="evidence" value="ECO:0007669"/>
    <property type="project" value="InterPro"/>
</dbReference>
<organism evidence="2 3">
    <name type="scientific">Thamnocephalis sphaerospora</name>
    <dbReference type="NCBI Taxonomy" id="78915"/>
    <lineage>
        <taxon>Eukaryota</taxon>
        <taxon>Fungi</taxon>
        <taxon>Fungi incertae sedis</taxon>
        <taxon>Zoopagomycota</taxon>
        <taxon>Zoopagomycotina</taxon>
        <taxon>Zoopagomycetes</taxon>
        <taxon>Zoopagales</taxon>
        <taxon>Sigmoideomycetaceae</taxon>
        <taxon>Thamnocephalis</taxon>
    </lineage>
</organism>
<feature type="domain" description="EF-hand" evidence="1">
    <location>
        <begin position="7"/>
        <end position="42"/>
    </location>
</feature>
<protein>
    <recommendedName>
        <fullName evidence="1">EF-hand domain-containing protein</fullName>
    </recommendedName>
</protein>
<proteinExistence type="predicted"/>
<dbReference type="AlphaFoldDB" id="A0A4V1IVS2"/>
<reference evidence="3" key="1">
    <citation type="journal article" date="2018" name="Nat. Microbiol.">
        <title>Leveraging single-cell genomics to expand the fungal tree of life.</title>
        <authorList>
            <person name="Ahrendt S.R."/>
            <person name="Quandt C.A."/>
            <person name="Ciobanu D."/>
            <person name="Clum A."/>
            <person name="Salamov A."/>
            <person name="Andreopoulos B."/>
            <person name="Cheng J.F."/>
            <person name="Woyke T."/>
            <person name="Pelin A."/>
            <person name="Henrissat B."/>
            <person name="Reynolds N.K."/>
            <person name="Benny G.L."/>
            <person name="Smith M.E."/>
            <person name="James T.Y."/>
            <person name="Grigoriev I.V."/>
        </authorList>
    </citation>
    <scope>NUCLEOTIDE SEQUENCE [LARGE SCALE GENOMIC DNA]</scope>
    <source>
        <strain evidence="3">RSA 1356</strain>
    </source>
</reference>
<dbReference type="Gene3D" id="1.10.238.10">
    <property type="entry name" value="EF-hand"/>
    <property type="match status" value="1"/>
</dbReference>
<dbReference type="EMBL" id="KZ993295">
    <property type="protein sequence ID" value="RKP05049.1"/>
    <property type="molecule type" value="Genomic_DNA"/>
</dbReference>
<dbReference type="InterPro" id="IPR011992">
    <property type="entry name" value="EF-hand-dom_pair"/>
</dbReference>
<evidence type="ECO:0000313" key="3">
    <source>
        <dbReference type="Proteomes" id="UP000271241"/>
    </source>
</evidence>
<dbReference type="InterPro" id="IPR002048">
    <property type="entry name" value="EF_hand_dom"/>
</dbReference>
<keyword evidence="3" id="KW-1185">Reference proteome</keyword>
<dbReference type="OrthoDB" id="26525at2759"/>
<dbReference type="Proteomes" id="UP000271241">
    <property type="component" value="Unassembled WGS sequence"/>
</dbReference>